<dbReference type="EMBL" id="KT355475">
    <property type="protein sequence ID" value="ALF00854.1"/>
    <property type="molecule type" value="Genomic_DNA"/>
</dbReference>
<accession>A0A0M4R2W6</accession>
<gene>
    <name evidence="1" type="ORF">SEA_SANDMAN_10</name>
</gene>
<organism evidence="1 2">
    <name type="scientific">Arthrobacter phage Sandman</name>
    <dbReference type="NCBI Taxonomy" id="1698363"/>
    <lineage>
        <taxon>Viruses</taxon>
        <taxon>Duplodnaviria</taxon>
        <taxon>Heunggongvirae</taxon>
        <taxon>Uroviricota</taxon>
        <taxon>Caudoviricetes</taxon>
        <taxon>Decurrovirus</taxon>
        <taxon>Decurrovirus decurro</taxon>
    </lineage>
</organism>
<sequence length="140" mass="14735">MATDVITVGPGRFTIGSDTELTVFSGQVTSLRLVPSVDVGDSIYVLDGGEVSGDRTESWTVSGTMLQDFGATTSKTEWLFEHRGEDMPFAYAPNSARGKEITGVLTVEAIEIGGDVKTKPTSDFEFKLVGPPAIGTVSAG</sequence>
<proteinExistence type="predicted"/>
<name>A0A0M4R2W6_9CAUD</name>
<evidence type="ECO:0000313" key="1">
    <source>
        <dbReference type="EMBL" id="ALF00854.1"/>
    </source>
</evidence>
<reference evidence="1 2" key="1">
    <citation type="submission" date="2015-07" db="EMBL/GenBank/DDBJ databases">
        <authorList>
            <person name="Alley P.L."/>
            <person name="Beisser E.B."/>
            <person name="Bianco C.V."/>
            <person name="Blanchard E.R."/>
            <person name="Butler A.R."/>
            <person name="DeRuff K.C."/>
            <person name="Garanich M.E."/>
            <person name="Khin E.P."/>
            <person name="Kobokovich A.L."/>
            <person name="Korn J.N."/>
            <person name="Pizzorno M.C."/>
            <person name="Schwake C.J."/>
            <person name="Silvi M."/>
            <person name="Stowe E.L."/>
            <person name="Sonstrom R.E."/>
            <person name="Serrano M.G."/>
            <person name="Buck G."/>
            <person name="Lee V."/>
            <person name="Wang Y."/>
            <person name="Carvalho R."/>
            <person name="Voegtly L."/>
            <person name="Shi R."/>
            <person name="Duckworth R."/>
            <person name="Johnson A."/>
            <person name="Loviza R."/>
            <person name="Walstead R."/>
            <person name="Shah Z."/>
            <person name="Kiflezghi M."/>
            <person name="Wade K."/>
            <person name="Ball S.L."/>
            <person name="Bradley K.W."/>
            <person name="Asai D.J."/>
            <person name="Bowman C.A."/>
            <person name="Russell D.A."/>
            <person name="Pope W.H."/>
            <person name="Jacobs-Sera D."/>
            <person name="Hendrix R.W."/>
            <person name="Hatfull G.F."/>
        </authorList>
    </citation>
    <scope>NUCLEOTIDE SEQUENCE [LARGE SCALE GENOMIC DNA]</scope>
</reference>
<dbReference type="Proteomes" id="UP000224853">
    <property type="component" value="Segment"/>
</dbReference>
<evidence type="ECO:0000313" key="2">
    <source>
        <dbReference type="Proteomes" id="UP000224853"/>
    </source>
</evidence>
<protein>
    <submittedName>
        <fullName evidence="1">Major tail protein</fullName>
    </submittedName>
</protein>